<feature type="transmembrane region" description="Helical" evidence="1">
    <location>
        <begin position="73"/>
        <end position="94"/>
    </location>
</feature>
<keyword evidence="1" id="KW-0812">Transmembrane</keyword>
<evidence type="ECO:0000256" key="1">
    <source>
        <dbReference type="SAM" id="Phobius"/>
    </source>
</evidence>
<dbReference type="Proteomes" id="UP000020406">
    <property type="component" value="Unassembled WGS sequence"/>
</dbReference>
<dbReference type="STRING" id="1444770.AF72_08780"/>
<dbReference type="AlphaFoldDB" id="Z9JIM8"/>
<name>Z9JIM8_9GAMM</name>
<dbReference type="EMBL" id="JDSQ01000013">
    <property type="protein sequence ID" value="EWS77863.1"/>
    <property type="molecule type" value="Genomic_DNA"/>
</dbReference>
<reference evidence="2 3" key="1">
    <citation type="journal article" date="2014" name="Genome Announc.">
        <title>Draft Genome Sequence of Xylella fastidiosa Pear Leaf Scorch Strain in Taiwan.</title>
        <authorList>
            <person name="Su C.C."/>
            <person name="Deng W.L."/>
            <person name="Jan F.J."/>
            <person name="Chang C.J."/>
            <person name="Huang H."/>
            <person name="Chen J."/>
        </authorList>
    </citation>
    <scope>NUCLEOTIDE SEQUENCE [LARGE SCALE GENOMIC DNA]</scope>
    <source>
        <strain evidence="2 3">PLS229</strain>
    </source>
</reference>
<accession>Z9JIM8</accession>
<feature type="transmembrane region" description="Helical" evidence="1">
    <location>
        <begin position="156"/>
        <end position="187"/>
    </location>
</feature>
<sequence>MPIFDGAGCIWESVLKIKFNEFKEFIADHSLYILVVFFFVPMIISKCAILMGATDIGFVSGWETSYREAFGGAEGYSFTVVMYWVMSPLLFLLIHSRWTYQSMPLKKAIMMVPVAWLISILLGVIVFKGVSVAPRASVSYLSTRFDVVDFLFLGRWHFGFCMIYAFIVLMCVALWYYILYLSLCLILNRL</sequence>
<feature type="transmembrane region" description="Helical" evidence="1">
    <location>
        <begin position="31"/>
        <end position="53"/>
    </location>
</feature>
<feature type="transmembrane region" description="Helical" evidence="1">
    <location>
        <begin position="114"/>
        <end position="136"/>
    </location>
</feature>
<protein>
    <submittedName>
        <fullName evidence="2">Uncharacterized protein</fullName>
    </submittedName>
</protein>
<organism evidence="2 3">
    <name type="scientific">Xylella taiwanensis</name>
    <dbReference type="NCBI Taxonomy" id="1444770"/>
    <lineage>
        <taxon>Bacteria</taxon>
        <taxon>Pseudomonadati</taxon>
        <taxon>Pseudomonadota</taxon>
        <taxon>Gammaproteobacteria</taxon>
        <taxon>Lysobacterales</taxon>
        <taxon>Lysobacteraceae</taxon>
        <taxon>Xylella</taxon>
    </lineage>
</organism>
<keyword evidence="1" id="KW-1133">Transmembrane helix</keyword>
<keyword evidence="1" id="KW-0472">Membrane</keyword>
<gene>
    <name evidence="2" type="ORF">AF72_08780</name>
</gene>
<evidence type="ECO:0000313" key="3">
    <source>
        <dbReference type="Proteomes" id="UP000020406"/>
    </source>
</evidence>
<dbReference type="PATRIC" id="fig|1444770.3.peg.2083"/>
<proteinExistence type="predicted"/>
<evidence type="ECO:0000313" key="2">
    <source>
        <dbReference type="EMBL" id="EWS77863.1"/>
    </source>
</evidence>
<comment type="caution">
    <text evidence="2">The sequence shown here is derived from an EMBL/GenBank/DDBJ whole genome shotgun (WGS) entry which is preliminary data.</text>
</comment>